<evidence type="ECO:0000313" key="2">
    <source>
        <dbReference type="EMBL" id="MBC1188344.1"/>
    </source>
</evidence>
<dbReference type="Proteomes" id="UP000607331">
    <property type="component" value="Unassembled WGS sequence"/>
</dbReference>
<keyword evidence="1" id="KW-0472">Membrane</keyword>
<protein>
    <submittedName>
        <fullName evidence="2">Uncharacterized protein</fullName>
    </submittedName>
</protein>
<gene>
    <name evidence="2" type="ORF">HII27_21855</name>
</gene>
<evidence type="ECO:0000256" key="1">
    <source>
        <dbReference type="SAM" id="Phobius"/>
    </source>
</evidence>
<feature type="transmembrane region" description="Helical" evidence="1">
    <location>
        <begin position="47"/>
        <end position="65"/>
    </location>
</feature>
<proteinExistence type="predicted"/>
<feature type="transmembrane region" description="Helical" evidence="1">
    <location>
        <begin position="77"/>
        <end position="100"/>
    </location>
</feature>
<organism evidence="2 3">
    <name type="scientific">Kluyvera sichuanensis</name>
    <dbReference type="NCBI Taxonomy" id="2725494"/>
    <lineage>
        <taxon>Bacteria</taxon>
        <taxon>Pseudomonadati</taxon>
        <taxon>Pseudomonadota</taxon>
        <taxon>Gammaproteobacteria</taxon>
        <taxon>Enterobacterales</taxon>
        <taxon>Enterobacteriaceae</taxon>
        <taxon>Kluyvera</taxon>
    </lineage>
</organism>
<keyword evidence="1" id="KW-0812">Transmembrane</keyword>
<comment type="caution">
    <text evidence="2">The sequence shown here is derived from an EMBL/GenBank/DDBJ whole genome shotgun (WGS) entry which is preliminary data.</text>
</comment>
<name>A0ABR6RZ81_9ENTR</name>
<evidence type="ECO:0000313" key="3">
    <source>
        <dbReference type="Proteomes" id="UP000607331"/>
    </source>
</evidence>
<sequence length="101" mass="11067">MLKKLVTGQLSLPMTFWGWGFCGGLVLGLIGLAGIHTTHAALVPLSYLLKIVLFCAVLSGVTFILRRKITVFGSLAFLVLLAQVILNIIMFIGLYSLLFIW</sequence>
<dbReference type="EMBL" id="JABBJF010000029">
    <property type="protein sequence ID" value="MBC1188344.1"/>
    <property type="molecule type" value="Genomic_DNA"/>
</dbReference>
<feature type="transmembrane region" description="Helical" evidence="1">
    <location>
        <begin position="12"/>
        <end position="35"/>
    </location>
</feature>
<dbReference type="RefSeq" id="WP_185669513.1">
    <property type="nucleotide sequence ID" value="NZ_JABBJF010000029.1"/>
</dbReference>
<accession>A0ABR6RZ81</accession>
<keyword evidence="1" id="KW-1133">Transmembrane helix</keyword>
<keyword evidence="3" id="KW-1185">Reference proteome</keyword>
<reference evidence="2 3" key="1">
    <citation type="submission" date="2020-04" db="EMBL/GenBank/DDBJ databases">
        <title>The draft genome of Kluyvera sichuanensis strain SCKS090646.</title>
        <authorList>
            <person name="Wei L."/>
            <person name="Liu L."/>
            <person name="Feng Y."/>
            <person name="Zong Z."/>
        </authorList>
    </citation>
    <scope>NUCLEOTIDE SEQUENCE [LARGE SCALE GENOMIC DNA]</scope>
    <source>
        <strain evidence="2 3">090646</strain>
    </source>
</reference>